<keyword evidence="3" id="KW-1185">Reference proteome</keyword>
<comment type="caution">
    <text evidence="2">The sequence shown here is derived from an EMBL/GenBank/DDBJ whole genome shotgun (WGS) entry which is preliminary data.</text>
</comment>
<dbReference type="EMBL" id="JBHMEI010000020">
    <property type="protein sequence ID" value="MFB9204745.1"/>
    <property type="molecule type" value="Genomic_DNA"/>
</dbReference>
<protein>
    <submittedName>
        <fullName evidence="2">SgcJ/EcaC family oxidoreductase</fullName>
    </submittedName>
</protein>
<dbReference type="InterPro" id="IPR011944">
    <property type="entry name" value="Steroid_delta5-4_isomerase"/>
</dbReference>
<dbReference type="InterPro" id="IPR037401">
    <property type="entry name" value="SnoaL-like"/>
</dbReference>
<dbReference type="Proteomes" id="UP001589647">
    <property type="component" value="Unassembled WGS sequence"/>
</dbReference>
<organism evidence="2 3">
    <name type="scientific">Nonomuraea spiralis</name>
    <dbReference type="NCBI Taxonomy" id="46182"/>
    <lineage>
        <taxon>Bacteria</taxon>
        <taxon>Bacillati</taxon>
        <taxon>Actinomycetota</taxon>
        <taxon>Actinomycetes</taxon>
        <taxon>Streptosporangiales</taxon>
        <taxon>Streptosporangiaceae</taxon>
        <taxon>Nonomuraea</taxon>
    </lineage>
</organism>
<evidence type="ECO:0000313" key="3">
    <source>
        <dbReference type="Proteomes" id="UP001589647"/>
    </source>
</evidence>
<name>A0ABV5IL14_9ACTN</name>
<dbReference type="SUPFAM" id="SSF54427">
    <property type="entry name" value="NTF2-like"/>
    <property type="match status" value="1"/>
</dbReference>
<dbReference type="Pfam" id="PF13474">
    <property type="entry name" value="SnoaL_3"/>
    <property type="match status" value="1"/>
</dbReference>
<accession>A0ABV5IL14</accession>
<dbReference type="NCBIfam" id="TIGR02246">
    <property type="entry name" value="SgcJ/EcaC family oxidoreductase"/>
    <property type="match status" value="1"/>
</dbReference>
<sequence length="133" mass="14260">MTTLSAPDQTLAVAALPQQIIAAWAAHDAEAFADVFTEDGSMILPGVHRKGQAEIRAFMGHAFAGPYQGTRVTGQPIDLRFLGEDVCLLITEGGVLAPGESEVAAERAVRASWLAVRRDGQWKLAAYQNSPRD</sequence>
<evidence type="ECO:0000259" key="1">
    <source>
        <dbReference type="Pfam" id="PF13474"/>
    </source>
</evidence>
<dbReference type="InterPro" id="IPR032710">
    <property type="entry name" value="NTF2-like_dom_sf"/>
</dbReference>
<reference evidence="2 3" key="1">
    <citation type="submission" date="2024-09" db="EMBL/GenBank/DDBJ databases">
        <authorList>
            <person name="Sun Q."/>
            <person name="Mori K."/>
        </authorList>
    </citation>
    <scope>NUCLEOTIDE SEQUENCE [LARGE SCALE GENOMIC DNA]</scope>
    <source>
        <strain evidence="2 3">CCM 3426</strain>
    </source>
</reference>
<dbReference type="RefSeq" id="WP_189650293.1">
    <property type="nucleotide sequence ID" value="NZ_BMRC01000013.1"/>
</dbReference>
<dbReference type="Gene3D" id="3.10.450.50">
    <property type="match status" value="1"/>
</dbReference>
<gene>
    <name evidence="2" type="ORF">ACFFV7_26370</name>
</gene>
<feature type="domain" description="SnoaL-like" evidence="1">
    <location>
        <begin position="13"/>
        <end position="131"/>
    </location>
</feature>
<evidence type="ECO:0000313" key="2">
    <source>
        <dbReference type="EMBL" id="MFB9204745.1"/>
    </source>
</evidence>
<proteinExistence type="predicted"/>